<gene>
    <name evidence="2" type="ORF">V1264_020866</name>
</gene>
<feature type="region of interest" description="Disordered" evidence="1">
    <location>
        <begin position="1"/>
        <end position="28"/>
    </location>
</feature>
<organism evidence="2 3">
    <name type="scientific">Littorina saxatilis</name>
    <dbReference type="NCBI Taxonomy" id="31220"/>
    <lineage>
        <taxon>Eukaryota</taxon>
        <taxon>Metazoa</taxon>
        <taxon>Spiralia</taxon>
        <taxon>Lophotrochozoa</taxon>
        <taxon>Mollusca</taxon>
        <taxon>Gastropoda</taxon>
        <taxon>Caenogastropoda</taxon>
        <taxon>Littorinimorpha</taxon>
        <taxon>Littorinoidea</taxon>
        <taxon>Littorinidae</taxon>
        <taxon>Littorina</taxon>
    </lineage>
</organism>
<comment type="caution">
    <text evidence="2">The sequence shown here is derived from an EMBL/GenBank/DDBJ whole genome shotgun (WGS) entry which is preliminary data.</text>
</comment>
<evidence type="ECO:0000313" key="3">
    <source>
        <dbReference type="Proteomes" id="UP001374579"/>
    </source>
</evidence>
<accession>A0AAN9GCP4</accession>
<evidence type="ECO:0000256" key="1">
    <source>
        <dbReference type="SAM" id="MobiDB-lite"/>
    </source>
</evidence>
<dbReference type="EMBL" id="JBAMIC010000010">
    <property type="protein sequence ID" value="KAK7102679.1"/>
    <property type="molecule type" value="Genomic_DNA"/>
</dbReference>
<feature type="compositionally biased region" description="Basic residues" evidence="1">
    <location>
        <begin position="1"/>
        <end position="16"/>
    </location>
</feature>
<evidence type="ECO:0000313" key="2">
    <source>
        <dbReference type="EMBL" id="KAK7102679.1"/>
    </source>
</evidence>
<protein>
    <submittedName>
        <fullName evidence="2">Uncharacterized protein</fullName>
    </submittedName>
</protein>
<dbReference type="Proteomes" id="UP001374579">
    <property type="component" value="Unassembled WGS sequence"/>
</dbReference>
<name>A0AAN9GCP4_9CAEN</name>
<dbReference type="AlphaFoldDB" id="A0AAN9GCP4"/>
<proteinExistence type="predicted"/>
<sequence>MPRRRNRIGTKPKGARSKQNAASKRNAETKRQLLQLAELETDTDPAWTWGDFLLGVEDGANPAESIIEDEVAMELTDLDGDTAQGFFVIVGEKAFRYEPDQDVDDLAASLQASCRRQVFQKLTQDVKSAFQDSDSVCVLLLKECKLRLTSMYDSSIPSLKFCLSISDDLSPSLVVHQGIIPPTDDFWIGLPRYLFTATDVLKVLDKVENWSICSGNCEEEFQSLVPVGVPFCDTTMKRAAYKESVYGATGCETTIRSTKCHLLIRSGGRC</sequence>
<keyword evidence="3" id="KW-1185">Reference proteome</keyword>
<reference evidence="2 3" key="1">
    <citation type="submission" date="2024-02" db="EMBL/GenBank/DDBJ databases">
        <title>Chromosome-scale genome assembly of the rough periwinkle Littorina saxatilis.</title>
        <authorList>
            <person name="De Jode A."/>
            <person name="Faria R."/>
            <person name="Formenti G."/>
            <person name="Sims Y."/>
            <person name="Smith T.P."/>
            <person name="Tracey A."/>
            <person name="Wood J.M.D."/>
            <person name="Zagrodzka Z.B."/>
            <person name="Johannesson K."/>
            <person name="Butlin R.K."/>
            <person name="Leder E.H."/>
        </authorList>
    </citation>
    <scope>NUCLEOTIDE SEQUENCE [LARGE SCALE GENOMIC DNA]</scope>
    <source>
        <strain evidence="2">Snail1</strain>
        <tissue evidence="2">Muscle</tissue>
    </source>
</reference>